<keyword evidence="2" id="KW-1185">Reference proteome</keyword>
<dbReference type="OrthoDB" id="3541350at2"/>
<comment type="caution">
    <text evidence="1">The sequence shown here is derived from an EMBL/GenBank/DDBJ whole genome shotgun (WGS) entry which is preliminary data.</text>
</comment>
<name>A0A4R4ZVM3_9ACTN</name>
<organism evidence="1 2">
    <name type="scientific">Actinomadura rubrisoli</name>
    <dbReference type="NCBI Taxonomy" id="2530368"/>
    <lineage>
        <taxon>Bacteria</taxon>
        <taxon>Bacillati</taxon>
        <taxon>Actinomycetota</taxon>
        <taxon>Actinomycetes</taxon>
        <taxon>Streptosporangiales</taxon>
        <taxon>Thermomonosporaceae</taxon>
        <taxon>Actinomadura</taxon>
    </lineage>
</organism>
<accession>A0A4R4ZVM3</accession>
<dbReference type="EMBL" id="SMKU01000531">
    <property type="protein sequence ID" value="TDD62426.1"/>
    <property type="molecule type" value="Genomic_DNA"/>
</dbReference>
<sequence>MTVTEVLSLPVSVDIVTAGRCFGIGRTKSHELARTGEFPCDVLRLGVKYRVTRAELLRVLGIETAAGERV</sequence>
<evidence type="ECO:0000313" key="2">
    <source>
        <dbReference type="Proteomes" id="UP000294513"/>
    </source>
</evidence>
<dbReference type="AlphaFoldDB" id="A0A4R4ZVM3"/>
<evidence type="ECO:0000313" key="1">
    <source>
        <dbReference type="EMBL" id="TDD62426.1"/>
    </source>
</evidence>
<evidence type="ECO:0008006" key="3">
    <source>
        <dbReference type="Google" id="ProtNLM"/>
    </source>
</evidence>
<dbReference type="Proteomes" id="UP000294513">
    <property type="component" value="Unassembled WGS sequence"/>
</dbReference>
<protein>
    <recommendedName>
        <fullName evidence="3">DNA-binding protein</fullName>
    </recommendedName>
</protein>
<reference evidence="1 2" key="1">
    <citation type="submission" date="2019-03" db="EMBL/GenBank/DDBJ databases">
        <title>Draft genome sequences of novel Actinobacteria.</title>
        <authorList>
            <person name="Sahin N."/>
            <person name="Ay H."/>
            <person name="Saygin H."/>
        </authorList>
    </citation>
    <scope>NUCLEOTIDE SEQUENCE [LARGE SCALE GENOMIC DNA]</scope>
    <source>
        <strain evidence="1 2">H3C3</strain>
    </source>
</reference>
<gene>
    <name evidence="1" type="ORF">E1298_44700</name>
</gene>
<proteinExistence type="predicted"/>